<dbReference type="EMBL" id="JACEIK010017064">
    <property type="protein sequence ID" value="MCE5165780.1"/>
    <property type="molecule type" value="Genomic_DNA"/>
</dbReference>
<dbReference type="Proteomes" id="UP000823775">
    <property type="component" value="Unassembled WGS sequence"/>
</dbReference>
<evidence type="ECO:0000313" key="2">
    <source>
        <dbReference type="Proteomes" id="UP000823775"/>
    </source>
</evidence>
<gene>
    <name evidence="1" type="ORF">HAX54_012246</name>
</gene>
<proteinExistence type="predicted"/>
<keyword evidence="2" id="KW-1185">Reference proteome</keyword>
<sequence length="71" mass="7918">MVKENLHQQTCCHMLCIYLGDIEVQTKSFGVDQCCKAQSGPCYFCLNARAWKSQIQISTAAMQLGTKCAQL</sequence>
<comment type="caution">
    <text evidence="1">The sequence shown here is derived from an EMBL/GenBank/DDBJ whole genome shotgun (WGS) entry which is preliminary data.</text>
</comment>
<evidence type="ECO:0000313" key="1">
    <source>
        <dbReference type="EMBL" id="MCE5165780.1"/>
    </source>
</evidence>
<organism evidence="1 2">
    <name type="scientific">Datura stramonium</name>
    <name type="common">Jimsonweed</name>
    <name type="synonym">Common thornapple</name>
    <dbReference type="NCBI Taxonomy" id="4076"/>
    <lineage>
        <taxon>Eukaryota</taxon>
        <taxon>Viridiplantae</taxon>
        <taxon>Streptophyta</taxon>
        <taxon>Embryophyta</taxon>
        <taxon>Tracheophyta</taxon>
        <taxon>Spermatophyta</taxon>
        <taxon>Magnoliopsida</taxon>
        <taxon>eudicotyledons</taxon>
        <taxon>Gunneridae</taxon>
        <taxon>Pentapetalae</taxon>
        <taxon>asterids</taxon>
        <taxon>lamiids</taxon>
        <taxon>Solanales</taxon>
        <taxon>Solanaceae</taxon>
        <taxon>Solanoideae</taxon>
        <taxon>Datureae</taxon>
        <taxon>Datura</taxon>
    </lineage>
</organism>
<accession>A0ABS8Y5C0</accession>
<name>A0ABS8Y5C0_DATST</name>
<protein>
    <submittedName>
        <fullName evidence="1">Uncharacterized protein</fullName>
    </submittedName>
</protein>
<reference evidence="1 2" key="1">
    <citation type="journal article" date="2021" name="BMC Genomics">
        <title>Datura genome reveals duplications of psychoactive alkaloid biosynthetic genes and high mutation rate following tissue culture.</title>
        <authorList>
            <person name="Rajewski A."/>
            <person name="Carter-House D."/>
            <person name="Stajich J."/>
            <person name="Litt A."/>
        </authorList>
    </citation>
    <scope>NUCLEOTIDE SEQUENCE [LARGE SCALE GENOMIC DNA]</scope>
    <source>
        <strain evidence="1">AR-01</strain>
    </source>
</reference>